<dbReference type="EMBL" id="JAOCDG010000012">
    <property type="protein sequence ID" value="MDH0688224.1"/>
    <property type="molecule type" value="Genomic_DNA"/>
</dbReference>
<dbReference type="InterPro" id="IPR001029">
    <property type="entry name" value="Flagellin_N"/>
</dbReference>
<keyword evidence="3 4" id="KW-0975">Bacterial flagellum</keyword>
<organism evidence="7 8">
    <name type="scientific">Stutzerimonas stutzeri</name>
    <name type="common">Pseudomonas stutzeri</name>
    <dbReference type="NCBI Taxonomy" id="316"/>
    <lineage>
        <taxon>Bacteria</taxon>
        <taxon>Pseudomonadati</taxon>
        <taxon>Pseudomonadota</taxon>
        <taxon>Gammaproteobacteria</taxon>
        <taxon>Pseudomonadales</taxon>
        <taxon>Pseudomonadaceae</taxon>
        <taxon>Stutzerimonas</taxon>
    </lineage>
</organism>
<evidence type="ECO:0000256" key="2">
    <source>
        <dbReference type="ARBA" id="ARBA00022525"/>
    </source>
</evidence>
<evidence type="ECO:0000259" key="6">
    <source>
        <dbReference type="Pfam" id="PF00700"/>
    </source>
</evidence>
<protein>
    <recommendedName>
        <fullName evidence="4">Flagellin</fullName>
    </recommendedName>
</protein>
<feature type="domain" description="Flagellin N-terminal" evidence="5">
    <location>
        <begin position="5"/>
        <end position="142"/>
    </location>
</feature>
<accession>A0ABD4XZR2</accession>
<dbReference type="Gene3D" id="6.10.280.190">
    <property type="match status" value="1"/>
</dbReference>
<dbReference type="Gene3D" id="1.20.1330.10">
    <property type="entry name" value="f41 fragment of flagellin, N-terminal domain"/>
    <property type="match status" value="1"/>
</dbReference>
<dbReference type="Pfam" id="PF00669">
    <property type="entry name" value="Flagellin_N"/>
    <property type="match status" value="1"/>
</dbReference>
<dbReference type="Gene3D" id="2.30.220.10">
    <property type="entry name" value="f41 fragment of flagellin, C-terminal domain"/>
    <property type="match status" value="1"/>
</dbReference>
<proteinExistence type="inferred from homology"/>
<dbReference type="Gene3D" id="2.170.280.10">
    <property type="entry name" value="f41 fragment of flagellin, middle domain"/>
    <property type="match status" value="1"/>
</dbReference>
<sequence length="519" mass="52373">MALTVNTNIPSLNTQRNLNGSSNALATSMQRLSTGSRINGAKDDAAGLQISNRMTSQINGLNVAVRNANDGISIAQTAEGSLQQTTNILQRMRDLALQSANGGNGDNERKALNDEVVQLKSELDRIATTTRFGSKSLFDGSFAENVQVGANANETISVAIGSFRTTDLGTNASRDATAASLKAGSAPTSLTISTTAASGTATAGTYVSGGAGAETDFSATAATFTLAGTSITLNTDLTNSAGVAAAIQSQLTADSNTDVTVAESAGVITVTTAATGAAASVSISGADAARVFGNAAVATAGQDATTGAATGNNQFDIAVAGVNGDAAVSITIDNGNYTTIESLADNINQKLAETALKGEVRATVNEGKLEFVTSEKGANRTITLTETTGNTAGLTNLGFANNATAVGVNAGAQSTKSVELIDISSVTGAQDAIATIDAALAEVDTTRASLGAVQNRFESTISNLQNVAENTSASRGRIMDTDFAAETANLSKNQILQQAGTAILAQAKQLPQAVLSLLQ</sequence>
<dbReference type="GO" id="GO:0005198">
    <property type="term" value="F:structural molecule activity"/>
    <property type="evidence" value="ECO:0007669"/>
    <property type="project" value="UniProtKB-UniRule"/>
</dbReference>
<dbReference type="Proteomes" id="UP001161139">
    <property type="component" value="Unassembled WGS sequence"/>
</dbReference>
<comment type="subcellular location">
    <subcellularLocation>
        <location evidence="4">Secreted</location>
    </subcellularLocation>
    <subcellularLocation>
        <location evidence="4">Bacterial flagellum</location>
    </subcellularLocation>
</comment>
<dbReference type="AlphaFoldDB" id="A0ABD4XZR2"/>
<evidence type="ECO:0000256" key="1">
    <source>
        <dbReference type="ARBA" id="ARBA00005709"/>
    </source>
</evidence>
<feature type="domain" description="Flagellin C-terminal" evidence="6">
    <location>
        <begin position="434"/>
        <end position="518"/>
    </location>
</feature>
<keyword evidence="7" id="KW-0969">Cilium</keyword>
<dbReference type="GO" id="GO:0009288">
    <property type="term" value="C:bacterial-type flagellum"/>
    <property type="evidence" value="ECO:0007669"/>
    <property type="project" value="UniProtKB-SubCell"/>
</dbReference>
<keyword evidence="7" id="KW-0282">Flagellum</keyword>
<keyword evidence="2 4" id="KW-0964">Secreted</keyword>
<evidence type="ECO:0000313" key="8">
    <source>
        <dbReference type="Proteomes" id="UP001161139"/>
    </source>
</evidence>
<name>A0ABD4XZR2_STUST</name>
<dbReference type="GO" id="GO:0005576">
    <property type="term" value="C:extracellular region"/>
    <property type="evidence" value="ECO:0007669"/>
    <property type="project" value="UniProtKB-SubCell"/>
</dbReference>
<reference evidence="7" key="1">
    <citation type="submission" date="2022-09" db="EMBL/GenBank/DDBJ databases">
        <title>Intensive care unit water sources are persistently colonized with multi-drug resistant bacteria and are the site of extensive horizontal gene transfer of antibiotic resistance genes.</title>
        <authorList>
            <person name="Diorio-Toth L."/>
        </authorList>
    </citation>
    <scope>NUCLEOTIDE SEQUENCE</scope>
    <source>
        <strain evidence="7">GD03864</strain>
    </source>
</reference>
<dbReference type="PRINTS" id="PR00207">
    <property type="entry name" value="FLAGELLIN"/>
</dbReference>
<dbReference type="Gene3D" id="6.10.10.10">
    <property type="entry name" value="Flagellar export chaperone, C-terminal domain"/>
    <property type="match status" value="1"/>
</dbReference>
<keyword evidence="7" id="KW-0966">Cell projection</keyword>
<dbReference type="Pfam" id="PF00700">
    <property type="entry name" value="Flagellin_C"/>
    <property type="match status" value="1"/>
</dbReference>
<comment type="function">
    <text evidence="4">Flagellin is the subunit protein which polymerizes to form the filaments of bacterial flagella.</text>
</comment>
<evidence type="ECO:0000256" key="4">
    <source>
        <dbReference type="RuleBase" id="RU362073"/>
    </source>
</evidence>
<dbReference type="RefSeq" id="WP_279649211.1">
    <property type="nucleotide sequence ID" value="NZ_JAOCDG010000012.1"/>
</dbReference>
<comment type="similarity">
    <text evidence="1 4">Belongs to the bacterial flagellin family.</text>
</comment>
<dbReference type="InterPro" id="IPR046358">
    <property type="entry name" value="Flagellin_C"/>
</dbReference>
<dbReference type="SUPFAM" id="SSF64518">
    <property type="entry name" value="Phase 1 flagellin"/>
    <property type="match status" value="1"/>
</dbReference>
<gene>
    <name evidence="7" type="ORF">N5D09_09015</name>
</gene>
<comment type="caution">
    <text evidence="7">The sequence shown here is derived from an EMBL/GenBank/DDBJ whole genome shotgun (WGS) entry which is preliminary data.</text>
</comment>
<evidence type="ECO:0000256" key="3">
    <source>
        <dbReference type="ARBA" id="ARBA00023143"/>
    </source>
</evidence>
<dbReference type="PANTHER" id="PTHR42792">
    <property type="entry name" value="FLAGELLIN"/>
    <property type="match status" value="1"/>
</dbReference>
<dbReference type="InterPro" id="IPR042187">
    <property type="entry name" value="Flagellin_C_sub2"/>
</dbReference>
<evidence type="ECO:0000313" key="7">
    <source>
        <dbReference type="EMBL" id="MDH0688224.1"/>
    </source>
</evidence>
<dbReference type="InterPro" id="IPR001492">
    <property type="entry name" value="Flagellin"/>
</dbReference>
<dbReference type="PANTHER" id="PTHR42792:SF2">
    <property type="entry name" value="FLAGELLIN"/>
    <property type="match status" value="1"/>
</dbReference>
<evidence type="ECO:0000259" key="5">
    <source>
        <dbReference type="Pfam" id="PF00669"/>
    </source>
</evidence>